<reference evidence="2" key="1">
    <citation type="journal article" date="2022" name="Microorganisms">
        <title>Antibiotic Susceptibility, Resistance Gene Determinants and Corresponding Genomic Regions in Lactobacillus amylovorus Isolates Derived from Wild Boars and Domestic Pigs.</title>
        <authorList>
            <person name="Moravkova M."/>
            <person name="Kostovova I."/>
            <person name="Kavanova K."/>
            <person name="Pechar R."/>
            <person name="Stanek S."/>
            <person name="Brychta A."/>
            <person name="Zeman M."/>
            <person name="Kubasova T."/>
        </authorList>
    </citation>
    <scope>NUCLEOTIDE SEQUENCE</scope>
    <source>
        <strain evidence="2">M490A</strain>
    </source>
</reference>
<dbReference type="EMBL" id="JAOTGY010000004">
    <property type="protein sequence ID" value="MDB6257609.1"/>
    <property type="molecule type" value="Genomic_DNA"/>
</dbReference>
<protein>
    <recommendedName>
        <fullName evidence="4">LITAF domain-containing protein</fullName>
    </recommendedName>
</protein>
<evidence type="ECO:0008006" key="4">
    <source>
        <dbReference type="Google" id="ProtNLM"/>
    </source>
</evidence>
<sequence length="73" mass="7585">MGIFGNKGPHCPKCKSTNVQAIGQHKKSFSVGKAAVGGILTGGVGVLAGFAGKKTKKIDMICMNCGNKFKYKP</sequence>
<gene>
    <name evidence="2" type="ORF">ODU72_02780</name>
</gene>
<organism evidence="2 3">
    <name type="scientific">Lactobacillus amylovorus</name>
    <dbReference type="NCBI Taxonomy" id="1604"/>
    <lineage>
        <taxon>Bacteria</taxon>
        <taxon>Bacillati</taxon>
        <taxon>Bacillota</taxon>
        <taxon>Bacilli</taxon>
        <taxon>Lactobacillales</taxon>
        <taxon>Lactobacillaceae</taxon>
        <taxon>Lactobacillus</taxon>
    </lineage>
</organism>
<evidence type="ECO:0000313" key="2">
    <source>
        <dbReference type="EMBL" id="MDB6257609.1"/>
    </source>
</evidence>
<evidence type="ECO:0000256" key="1">
    <source>
        <dbReference type="SAM" id="Phobius"/>
    </source>
</evidence>
<keyword evidence="1" id="KW-0812">Transmembrane</keyword>
<name>A0A9X3W3Y6_LACAM</name>
<proteinExistence type="predicted"/>
<reference evidence="2" key="2">
    <citation type="submission" date="2022-10" db="EMBL/GenBank/DDBJ databases">
        <authorList>
            <person name="Kostovova I."/>
            <person name="Moravkova M."/>
            <person name="Pechar R."/>
        </authorList>
    </citation>
    <scope>NUCLEOTIDE SEQUENCE</scope>
    <source>
        <strain evidence="2">M490A</strain>
    </source>
</reference>
<accession>A0A9X3W3Y6</accession>
<dbReference type="AlphaFoldDB" id="A0A9X3W3Y6"/>
<keyword evidence="1" id="KW-1133">Transmembrane helix</keyword>
<comment type="caution">
    <text evidence="2">The sequence shown here is derived from an EMBL/GenBank/DDBJ whole genome shotgun (WGS) entry which is preliminary data.</text>
</comment>
<dbReference type="RefSeq" id="WP_020829275.1">
    <property type="nucleotide sequence ID" value="NZ_JAOTGY010000004.1"/>
</dbReference>
<evidence type="ECO:0000313" key="3">
    <source>
        <dbReference type="Proteomes" id="UP001141981"/>
    </source>
</evidence>
<dbReference type="Proteomes" id="UP001141981">
    <property type="component" value="Unassembled WGS sequence"/>
</dbReference>
<feature type="transmembrane region" description="Helical" evidence="1">
    <location>
        <begin position="34"/>
        <end position="51"/>
    </location>
</feature>
<keyword evidence="1" id="KW-0472">Membrane</keyword>